<name>A0A0E9V8H9_ANGAN</name>
<evidence type="ECO:0000313" key="1">
    <source>
        <dbReference type="EMBL" id="JAH74337.1"/>
    </source>
</evidence>
<accession>A0A0E9V8H9</accession>
<reference evidence="1" key="2">
    <citation type="journal article" date="2015" name="Fish Shellfish Immunol.">
        <title>Early steps in the European eel (Anguilla anguilla)-Vibrio vulnificus interaction in the gills: Role of the RtxA13 toxin.</title>
        <authorList>
            <person name="Callol A."/>
            <person name="Pajuelo D."/>
            <person name="Ebbesson L."/>
            <person name="Teles M."/>
            <person name="MacKenzie S."/>
            <person name="Amaro C."/>
        </authorList>
    </citation>
    <scope>NUCLEOTIDE SEQUENCE</scope>
</reference>
<reference evidence="1" key="1">
    <citation type="submission" date="2014-11" db="EMBL/GenBank/DDBJ databases">
        <authorList>
            <person name="Amaro Gonzalez C."/>
        </authorList>
    </citation>
    <scope>NUCLEOTIDE SEQUENCE</scope>
</reference>
<organism evidence="1">
    <name type="scientific">Anguilla anguilla</name>
    <name type="common">European freshwater eel</name>
    <name type="synonym">Muraena anguilla</name>
    <dbReference type="NCBI Taxonomy" id="7936"/>
    <lineage>
        <taxon>Eukaryota</taxon>
        <taxon>Metazoa</taxon>
        <taxon>Chordata</taxon>
        <taxon>Craniata</taxon>
        <taxon>Vertebrata</taxon>
        <taxon>Euteleostomi</taxon>
        <taxon>Actinopterygii</taxon>
        <taxon>Neopterygii</taxon>
        <taxon>Teleostei</taxon>
        <taxon>Anguilliformes</taxon>
        <taxon>Anguillidae</taxon>
        <taxon>Anguilla</taxon>
    </lineage>
</organism>
<sequence>MRCLPEKLKTAISVHQGNSQLILPNRQLSKYT</sequence>
<protein>
    <submittedName>
        <fullName evidence="1">Uncharacterized protein</fullName>
    </submittedName>
</protein>
<dbReference type="AlphaFoldDB" id="A0A0E9V8H9"/>
<dbReference type="EMBL" id="GBXM01034240">
    <property type="protein sequence ID" value="JAH74337.1"/>
    <property type="molecule type" value="Transcribed_RNA"/>
</dbReference>
<proteinExistence type="predicted"/>